<feature type="transmembrane region" description="Helical" evidence="1">
    <location>
        <begin position="107"/>
        <end position="134"/>
    </location>
</feature>
<evidence type="ECO:0008006" key="4">
    <source>
        <dbReference type="Google" id="ProtNLM"/>
    </source>
</evidence>
<organism evidence="2 3">
    <name type="scientific">Altererythrobacter litoralis</name>
    <dbReference type="NCBI Taxonomy" id="3113904"/>
    <lineage>
        <taxon>Bacteria</taxon>
        <taxon>Pseudomonadati</taxon>
        <taxon>Pseudomonadota</taxon>
        <taxon>Alphaproteobacteria</taxon>
        <taxon>Sphingomonadales</taxon>
        <taxon>Erythrobacteraceae</taxon>
        <taxon>Altererythrobacter</taxon>
    </lineage>
</organism>
<feature type="transmembrane region" description="Helical" evidence="1">
    <location>
        <begin position="82"/>
        <end position="100"/>
    </location>
</feature>
<evidence type="ECO:0000256" key="1">
    <source>
        <dbReference type="SAM" id="Phobius"/>
    </source>
</evidence>
<keyword evidence="1" id="KW-1133">Transmembrane helix</keyword>
<evidence type="ECO:0000313" key="2">
    <source>
        <dbReference type="EMBL" id="MEE1878402.1"/>
    </source>
</evidence>
<evidence type="ECO:0000313" key="3">
    <source>
        <dbReference type="Proteomes" id="UP001343492"/>
    </source>
</evidence>
<dbReference type="RefSeq" id="WP_354145466.1">
    <property type="nucleotide sequence ID" value="NZ_JAZDQV010000014.1"/>
</dbReference>
<sequence>MRLGDHRLTLFFFVLTLATMLVMRQYFPAELAIPLPGSDIRPVLLLEFASKHEHLVHIFGEAGDPLRDARIAGMHTGNVLDYLLMPAYALLTFNFFRGIASETPSGWWSLVGWMGVIAALSDAVENALMFRIVAEFTAGNAGAYADMALLPYPVWIKFGLLAVTCGGAAWAFIRMKRWVLALLCIPAPLMLVPGMLDPMGTAPLATTMIGLGWLAMAIHAGTRWYRSGATPDQSKL</sequence>
<reference evidence="2 3" key="1">
    <citation type="submission" date="2024-01" db="EMBL/GenBank/DDBJ databases">
        <title>The genome sequence of Erythrobacteraceae sp. strain 1XM1-14.</title>
        <authorList>
            <person name="Liu Y."/>
        </authorList>
    </citation>
    <scope>NUCLEOTIDE SEQUENCE [LARGE SCALE GENOMIC DNA]</scope>
    <source>
        <strain evidence="2 3">1XM1-14</strain>
    </source>
</reference>
<name>A0ABU7GHF7_9SPHN</name>
<proteinExistence type="predicted"/>
<keyword evidence="3" id="KW-1185">Reference proteome</keyword>
<keyword evidence="1" id="KW-0812">Transmembrane</keyword>
<gene>
    <name evidence="2" type="ORF">VRS74_11985</name>
</gene>
<protein>
    <recommendedName>
        <fullName evidence="4">DUF4386 family protein</fullName>
    </recommendedName>
</protein>
<dbReference type="Proteomes" id="UP001343492">
    <property type="component" value="Unassembled WGS sequence"/>
</dbReference>
<comment type="caution">
    <text evidence="2">The sequence shown here is derived from an EMBL/GenBank/DDBJ whole genome shotgun (WGS) entry which is preliminary data.</text>
</comment>
<accession>A0ABU7GHF7</accession>
<keyword evidence="1" id="KW-0472">Membrane</keyword>
<dbReference type="EMBL" id="JAZDQV010000014">
    <property type="protein sequence ID" value="MEE1878402.1"/>
    <property type="molecule type" value="Genomic_DNA"/>
</dbReference>
<feature type="transmembrane region" description="Helical" evidence="1">
    <location>
        <begin position="154"/>
        <end position="173"/>
    </location>
</feature>
<feature type="transmembrane region" description="Helical" evidence="1">
    <location>
        <begin position="178"/>
        <end position="196"/>
    </location>
</feature>
<feature type="transmembrane region" description="Helical" evidence="1">
    <location>
        <begin position="202"/>
        <end position="225"/>
    </location>
</feature>